<dbReference type="EMBL" id="CP068053">
    <property type="protein sequence ID" value="QQT02164.1"/>
    <property type="molecule type" value="Genomic_DNA"/>
</dbReference>
<keyword evidence="3" id="KW-1185">Reference proteome</keyword>
<evidence type="ECO:0000313" key="2">
    <source>
        <dbReference type="EMBL" id="QQT02164.1"/>
    </source>
</evidence>
<gene>
    <name evidence="2" type="ORF">I6J18_10155</name>
</gene>
<evidence type="ECO:0000313" key="3">
    <source>
        <dbReference type="Proteomes" id="UP000595254"/>
    </source>
</evidence>
<evidence type="ECO:0000259" key="1">
    <source>
        <dbReference type="Pfam" id="PF13556"/>
    </source>
</evidence>
<organism evidence="2 3">
    <name type="scientific">Peribacillus psychrosaccharolyticus</name>
    <name type="common">Bacillus psychrosaccharolyticus</name>
    <dbReference type="NCBI Taxonomy" id="1407"/>
    <lineage>
        <taxon>Bacteria</taxon>
        <taxon>Bacillati</taxon>
        <taxon>Bacillota</taxon>
        <taxon>Bacilli</taxon>
        <taxon>Bacillales</taxon>
        <taxon>Bacillaceae</taxon>
        <taxon>Peribacillus</taxon>
    </lineage>
</organism>
<dbReference type="PANTHER" id="PTHR33744:SF15">
    <property type="entry name" value="CARBOHYDRATE DIACID REGULATOR"/>
    <property type="match status" value="1"/>
</dbReference>
<dbReference type="InterPro" id="IPR042070">
    <property type="entry name" value="PucR_C-HTH_sf"/>
</dbReference>
<dbReference type="InterPro" id="IPR025736">
    <property type="entry name" value="PucR_C-HTH_dom"/>
</dbReference>
<dbReference type="RefSeq" id="WP_040372235.1">
    <property type="nucleotide sequence ID" value="NZ_CP068053.1"/>
</dbReference>
<dbReference type="AlphaFoldDB" id="A0A974NQH1"/>
<protein>
    <submittedName>
        <fullName evidence="2">Helix-turn-helix domain-containing protein</fullName>
    </submittedName>
</protein>
<sequence length="290" mass="33762">MLLEKLKQKYPECLDSRAQTQLPEKYLWIEYSGEHLGILRQDLSAQEISLIEALFSDETLDDKSEWGNFLLRNSSSLPLTNWKHVRFIHFRITQADFSRSDFEEAFLAVSPLETIIIWENSESGVLIEGMNNENADKAELTPIVRTLESDLYVHIHFYLGYFHEVNNGLRHHYQMEKTCFTAAVSHFPDTAVSDLPMVIPYIFLDGRLTDKIDWYTDELLGEMKDNDEVIHTVKTYIETSSNASLTAKKLYIHRNSLQYRIDRFIEKTGLDIRTFHHALPAYLLLLKLGK</sequence>
<accession>A0A974NQH1</accession>
<name>A0A974NQH1_PERPY</name>
<dbReference type="InterPro" id="IPR051448">
    <property type="entry name" value="CdaR-like_regulators"/>
</dbReference>
<proteinExistence type="predicted"/>
<dbReference type="Pfam" id="PF13556">
    <property type="entry name" value="HTH_30"/>
    <property type="match status" value="1"/>
</dbReference>
<dbReference type="PANTHER" id="PTHR33744">
    <property type="entry name" value="CARBOHYDRATE DIACID REGULATOR"/>
    <property type="match status" value="1"/>
</dbReference>
<dbReference type="Gene3D" id="1.10.10.2840">
    <property type="entry name" value="PucR C-terminal helix-turn-helix domain"/>
    <property type="match status" value="1"/>
</dbReference>
<feature type="domain" description="PucR C-terminal helix-turn-helix" evidence="1">
    <location>
        <begin position="230"/>
        <end position="285"/>
    </location>
</feature>
<dbReference type="KEGG" id="ppsr:I6J18_10155"/>
<dbReference type="Proteomes" id="UP000595254">
    <property type="component" value="Chromosome"/>
</dbReference>
<reference evidence="2 3" key="1">
    <citation type="submission" date="2021-01" db="EMBL/GenBank/DDBJ databases">
        <title>FDA dAtabase for Regulatory Grade micrObial Sequences (FDA-ARGOS): Supporting development and validation of Infectious Disease Dx tests.</title>
        <authorList>
            <person name="Nelson B."/>
            <person name="Plummer A."/>
            <person name="Tallon L."/>
            <person name="Sadzewicz L."/>
            <person name="Zhao X."/>
            <person name="Boylan J."/>
            <person name="Ott S."/>
            <person name="Bowen H."/>
            <person name="Vavikolanu K."/>
            <person name="Mehta A."/>
            <person name="Aluvathingal J."/>
            <person name="Nadendla S."/>
            <person name="Myers T."/>
            <person name="Yan Y."/>
            <person name="Sichtig H."/>
        </authorList>
    </citation>
    <scope>NUCLEOTIDE SEQUENCE [LARGE SCALE GENOMIC DNA]</scope>
    <source>
        <strain evidence="2 3">FDAARGOS_1161</strain>
    </source>
</reference>